<reference evidence="2" key="1">
    <citation type="submission" date="2009-05" db="EMBL/GenBank/DDBJ databases">
        <title>Complete sequence of chromosome of Thauera sp. MZ1T.</title>
        <authorList>
            <consortium name="US DOE Joint Genome Institute"/>
            <person name="Lucas S."/>
            <person name="Copeland A."/>
            <person name="Lapidus A."/>
            <person name="Glavina del Rio T."/>
            <person name="Dalin E."/>
            <person name="Tice H."/>
            <person name="Bruce D."/>
            <person name="Goodwin L."/>
            <person name="Pitluck S."/>
            <person name="Sims D."/>
            <person name="Brettin T."/>
            <person name="Detter J.C."/>
            <person name="Han C."/>
            <person name="Larimer F."/>
            <person name="Land M."/>
            <person name="Hauser L."/>
            <person name="Kyrpides N."/>
            <person name="Mikhailova N."/>
            <person name="Sayler G.S."/>
        </authorList>
    </citation>
    <scope>NUCLEOTIDE SEQUENCE [LARGE SCALE GENOMIC DNA]</scope>
    <source>
        <strain evidence="2">MZ1T</strain>
    </source>
</reference>
<organism evidence="1 2">
    <name type="scientific">Thauera aminoaromatica</name>
    <dbReference type="NCBI Taxonomy" id="164330"/>
    <lineage>
        <taxon>Bacteria</taxon>
        <taxon>Pseudomonadati</taxon>
        <taxon>Pseudomonadota</taxon>
        <taxon>Betaproteobacteria</taxon>
        <taxon>Rhodocyclales</taxon>
        <taxon>Zoogloeaceae</taxon>
        <taxon>Thauera</taxon>
    </lineage>
</organism>
<evidence type="ECO:0000313" key="1">
    <source>
        <dbReference type="EMBL" id="ACK53094.1"/>
    </source>
</evidence>
<dbReference type="Proteomes" id="UP000002186">
    <property type="component" value="Chromosome"/>
</dbReference>
<dbReference type="eggNOG" id="ENOG50333ZD">
    <property type="taxonomic scope" value="Bacteria"/>
</dbReference>
<reference evidence="1 2" key="2">
    <citation type="journal article" date="2012" name="Stand. Genomic Sci.">
        <title>Complete genome sequence of Thauera aminoaromatica strain MZ1T.</title>
        <authorList>
            <person name="Jiang K."/>
            <person name="Sanseverino J."/>
            <person name="Chauhan A."/>
            <person name="Lucas S."/>
            <person name="Copeland A."/>
            <person name="Lapidus A."/>
            <person name="Del Rio T.G."/>
            <person name="Dalin E."/>
            <person name="Tice H."/>
            <person name="Bruce D."/>
            <person name="Goodwin L."/>
            <person name="Pitluck S."/>
            <person name="Sims D."/>
            <person name="Brettin T."/>
            <person name="Detter J.C."/>
            <person name="Han C."/>
            <person name="Chang Y.J."/>
            <person name="Larimer F."/>
            <person name="Land M."/>
            <person name="Hauser L."/>
            <person name="Kyrpides N.C."/>
            <person name="Mikhailova N."/>
            <person name="Moser S."/>
            <person name="Jegier P."/>
            <person name="Close D."/>
            <person name="Debruyn J.M."/>
            <person name="Wang Y."/>
            <person name="Layton A.C."/>
            <person name="Allen M.S."/>
            <person name="Sayler G.S."/>
        </authorList>
    </citation>
    <scope>NUCLEOTIDE SEQUENCE [LARGE SCALE GENOMIC DNA]</scope>
    <source>
        <strain evidence="1 2">MZ1T</strain>
    </source>
</reference>
<sequence length="145" mass="16309">MAAPGMDAWAQSLPQPSRTVFRCEVEGKVTYSDSPCLGARRIQIEPTRGVSKLSGRERIGNDVRVERHREIMAEALQPLTGMDAKKMQLFGRRLKLEPTERQECFDLDGDLATLEQRESTSSGSQLQSVQGSLLKLRIRYRELGC</sequence>
<dbReference type="AlphaFoldDB" id="C4ZMQ0"/>
<name>C4ZMQ0_THASP</name>
<dbReference type="EMBL" id="CP001281">
    <property type="protein sequence ID" value="ACK53094.1"/>
    <property type="molecule type" value="Genomic_DNA"/>
</dbReference>
<gene>
    <name evidence="1" type="ordered locus">Tmz1t_0302</name>
</gene>
<accession>C4ZMQ0</accession>
<dbReference type="HOGENOM" id="CLU_1665617_0_0_4"/>
<dbReference type="KEGG" id="tmz:Tmz1t_0302"/>
<keyword evidence="2" id="KW-1185">Reference proteome</keyword>
<dbReference type="STRING" id="85643.Tmz1t_0302"/>
<proteinExistence type="predicted"/>
<evidence type="ECO:0000313" key="2">
    <source>
        <dbReference type="Proteomes" id="UP000002186"/>
    </source>
</evidence>
<protein>
    <recommendedName>
        <fullName evidence="3">DUF4124 domain-containing protein</fullName>
    </recommendedName>
</protein>
<evidence type="ECO:0008006" key="3">
    <source>
        <dbReference type="Google" id="ProtNLM"/>
    </source>
</evidence>